<dbReference type="RefSeq" id="WP_227568884.1">
    <property type="nucleotide sequence ID" value="NZ_CP101988.1"/>
</dbReference>
<name>A0ABY5L4K2_9CELL</name>
<keyword evidence="2" id="KW-1185">Reference proteome</keyword>
<sequence>MPESSDPSPEQQRLLAITRAVAAAEQAETALQDALDAARDAGDPEDPIREALAARGAGARTAVRELVAGLGATYVAAVAGAASKDHVAAWAAPDGPAPAPDAARRLRLAHRVWRQVADSRGDAATRAWFLAANPALAGDSPLVAIKRDRAQAIDAAVDAARSGRGAPDAAS</sequence>
<protein>
    <recommendedName>
        <fullName evidence="3">Antitoxin Xre/MbcA/ParS-like toxin-binding domain-containing protein</fullName>
    </recommendedName>
</protein>
<proteinExistence type="predicted"/>
<dbReference type="EMBL" id="CP101988">
    <property type="protein sequence ID" value="UUI76601.1"/>
    <property type="molecule type" value="Genomic_DNA"/>
</dbReference>
<dbReference type="Proteomes" id="UP001316189">
    <property type="component" value="Chromosome"/>
</dbReference>
<organism evidence="1 2">
    <name type="scientific">Cellulomonas chengniuliangii</name>
    <dbReference type="NCBI Taxonomy" id="2968084"/>
    <lineage>
        <taxon>Bacteria</taxon>
        <taxon>Bacillati</taxon>
        <taxon>Actinomycetota</taxon>
        <taxon>Actinomycetes</taxon>
        <taxon>Micrococcales</taxon>
        <taxon>Cellulomonadaceae</taxon>
        <taxon>Cellulomonas</taxon>
    </lineage>
</organism>
<evidence type="ECO:0000313" key="2">
    <source>
        <dbReference type="Proteomes" id="UP001316189"/>
    </source>
</evidence>
<reference evidence="1 2" key="1">
    <citation type="submission" date="2022-07" db="EMBL/GenBank/DDBJ databases">
        <title>Novel species in genus cellulomonas.</title>
        <authorList>
            <person name="Ye L."/>
        </authorList>
    </citation>
    <scope>NUCLEOTIDE SEQUENCE [LARGE SCALE GENOMIC DNA]</scope>
    <source>
        <strain evidence="2">zg-Y338</strain>
    </source>
</reference>
<evidence type="ECO:0000313" key="1">
    <source>
        <dbReference type="EMBL" id="UUI76601.1"/>
    </source>
</evidence>
<accession>A0ABY5L4K2</accession>
<gene>
    <name evidence="1" type="ORF">NP064_06865</name>
</gene>
<evidence type="ECO:0008006" key="3">
    <source>
        <dbReference type="Google" id="ProtNLM"/>
    </source>
</evidence>